<name>A0A8S5N301_9CAUD</name>
<dbReference type="GO" id="GO:0000150">
    <property type="term" value="F:DNA strand exchange activity"/>
    <property type="evidence" value="ECO:0007669"/>
    <property type="project" value="InterPro"/>
</dbReference>
<dbReference type="InterPro" id="IPR025827">
    <property type="entry name" value="Zn_ribbon_recom_dom"/>
</dbReference>
<feature type="coiled-coil region" evidence="1">
    <location>
        <begin position="322"/>
        <end position="398"/>
    </location>
</feature>
<dbReference type="PROSITE" id="PS51736">
    <property type="entry name" value="RECOMBINASES_3"/>
    <property type="match status" value="1"/>
</dbReference>
<dbReference type="Gene3D" id="3.90.1750.20">
    <property type="entry name" value="Putative Large Serine Recombinase, Chain B, Domain 2"/>
    <property type="match status" value="1"/>
</dbReference>
<dbReference type="InterPro" id="IPR011109">
    <property type="entry name" value="DNA_bind_recombinase_dom"/>
</dbReference>
<feature type="domain" description="Resolvase/invertase-type recombinase catalytic" evidence="2">
    <location>
        <begin position="1"/>
        <end position="93"/>
    </location>
</feature>
<keyword evidence="1" id="KW-0175">Coiled coil</keyword>
<dbReference type="Pfam" id="PF00239">
    <property type="entry name" value="Resolvase"/>
    <property type="match status" value="1"/>
</dbReference>
<evidence type="ECO:0000259" key="2">
    <source>
        <dbReference type="PROSITE" id="PS51736"/>
    </source>
</evidence>
<evidence type="ECO:0000259" key="3">
    <source>
        <dbReference type="PROSITE" id="PS51737"/>
    </source>
</evidence>
<dbReference type="PROSITE" id="PS51737">
    <property type="entry name" value="RECOMBINASE_DNA_BIND"/>
    <property type="match status" value="1"/>
</dbReference>
<organism evidence="4">
    <name type="scientific">Podoviridae sp. ctzMH52</name>
    <dbReference type="NCBI Taxonomy" id="2826596"/>
    <lineage>
        <taxon>Viruses</taxon>
        <taxon>Duplodnaviria</taxon>
        <taxon>Heunggongvirae</taxon>
        <taxon>Uroviricota</taxon>
        <taxon>Caudoviricetes</taxon>
    </lineage>
</organism>
<feature type="domain" description="Recombinase" evidence="3">
    <location>
        <begin position="101"/>
        <end position="243"/>
    </location>
</feature>
<dbReference type="InterPro" id="IPR006119">
    <property type="entry name" value="Resolv_N"/>
</dbReference>
<dbReference type="Pfam" id="PF13408">
    <property type="entry name" value="Zn_ribbon_recom"/>
    <property type="match status" value="1"/>
</dbReference>
<evidence type="ECO:0000256" key="1">
    <source>
        <dbReference type="SAM" id="Coils"/>
    </source>
</evidence>
<protein>
    <submittedName>
        <fullName evidence="4">Integrase</fullName>
    </submittedName>
</protein>
<reference evidence="4" key="1">
    <citation type="journal article" date="2021" name="Proc. Natl. Acad. Sci. U.S.A.">
        <title>A Catalog of Tens of Thousands of Viruses from Human Metagenomes Reveals Hidden Associations with Chronic Diseases.</title>
        <authorList>
            <person name="Tisza M.J."/>
            <person name="Buck C.B."/>
        </authorList>
    </citation>
    <scope>NUCLEOTIDE SEQUENCE</scope>
    <source>
        <strain evidence="4">CtzMH52</strain>
    </source>
</reference>
<dbReference type="InterPro" id="IPR050639">
    <property type="entry name" value="SSR_resolvase"/>
</dbReference>
<dbReference type="Pfam" id="PF07508">
    <property type="entry name" value="Recombinase"/>
    <property type="match status" value="1"/>
</dbReference>
<accession>A0A8S5N301</accession>
<dbReference type="PANTHER" id="PTHR30461">
    <property type="entry name" value="DNA-INVERTASE FROM LAMBDOID PROPHAGE"/>
    <property type="match status" value="1"/>
</dbReference>
<dbReference type="GO" id="GO:0003677">
    <property type="term" value="F:DNA binding"/>
    <property type="evidence" value="ECO:0007669"/>
    <property type="project" value="InterPro"/>
</dbReference>
<dbReference type="SUPFAM" id="SSF53041">
    <property type="entry name" value="Resolvase-like"/>
    <property type="match status" value="1"/>
</dbReference>
<proteinExistence type="predicted"/>
<dbReference type="PANTHER" id="PTHR30461:SF23">
    <property type="entry name" value="DNA RECOMBINASE-RELATED"/>
    <property type="match status" value="1"/>
</dbReference>
<sequence length="465" mass="52192">MQKLLAAVETGRYAGVLVMEIPRLARGNTRDQGTVSEVFQYSGTKIITPEKIYDPCDESDEEYFEFGLFMSRREYKMIRRRLQRGRMASLSEGKYIAGAAPYGYRKVKLPHQRGYTLEPDGGTADIVRDIFRLYAEGEPNADGTLVPVGGYRIAQELNARGIPSPGGGQWSSGSVRDIIKNPTYAGLLRWGWRPETKKLVDGVIVKQNRVKTDYQPVPGMHEPLVSRDLWNSAQALMQSRAHVPLREDRQITSSLSGLLVCSVCGKRMVRNPGSGRRKPFLYCSTPGCSCVSSRFDTVEEAVLSSLRDWLSAYEVEVSSRTAQQDAKSIQAAERTIEQARKNLKALTEQKSRLYDLLEQGLYSQELFLERSHTLAQRISEAERTISTTQEQLAALRSAQDARLALIPNIQHVLDTFPQLDSPAEKNALLRTVLDHAVYQKSVGGRYAESDLKLYLYPKVTSAKDF</sequence>
<dbReference type="InterPro" id="IPR038109">
    <property type="entry name" value="DNA_bind_recomb_sf"/>
</dbReference>
<evidence type="ECO:0000313" key="4">
    <source>
        <dbReference type="EMBL" id="DAD88796.1"/>
    </source>
</evidence>
<dbReference type="Gene3D" id="3.40.50.1390">
    <property type="entry name" value="Resolvase, N-terminal catalytic domain"/>
    <property type="match status" value="1"/>
</dbReference>
<dbReference type="InterPro" id="IPR036162">
    <property type="entry name" value="Resolvase-like_N_sf"/>
</dbReference>
<dbReference type="CDD" id="cd00338">
    <property type="entry name" value="Ser_Recombinase"/>
    <property type="match status" value="1"/>
</dbReference>
<dbReference type="EMBL" id="BK015048">
    <property type="protein sequence ID" value="DAD88796.1"/>
    <property type="molecule type" value="Genomic_DNA"/>
</dbReference>